<evidence type="ECO:0000313" key="3">
    <source>
        <dbReference type="Proteomes" id="UP000464378"/>
    </source>
</evidence>
<evidence type="ECO:0000313" key="2">
    <source>
        <dbReference type="EMBL" id="VIP01652.1"/>
    </source>
</evidence>
<evidence type="ECO:0000259" key="1">
    <source>
        <dbReference type="Pfam" id="PF21837"/>
    </source>
</evidence>
<organism evidence="2">
    <name type="scientific">Tuwongella immobilis</name>
    <dbReference type="NCBI Taxonomy" id="692036"/>
    <lineage>
        <taxon>Bacteria</taxon>
        <taxon>Pseudomonadati</taxon>
        <taxon>Planctomycetota</taxon>
        <taxon>Planctomycetia</taxon>
        <taxon>Gemmatales</taxon>
        <taxon>Gemmataceae</taxon>
        <taxon>Tuwongella</taxon>
    </lineage>
</organism>
<dbReference type="KEGG" id="tim:GMBLW1_23080"/>
<protein>
    <recommendedName>
        <fullName evidence="1">DUF6896 domain-containing protein</fullName>
    </recommendedName>
</protein>
<dbReference type="Proteomes" id="UP000464378">
    <property type="component" value="Chromosome"/>
</dbReference>
<dbReference type="InterPro" id="IPR054191">
    <property type="entry name" value="DUF6896"/>
</dbReference>
<dbReference type="InParanoid" id="A0A6C2YL59"/>
<sequence>MVFDKLMEYERYICDAVSRFKTAFGDVNLLFLWRSGKIPRTGHLDAEQRIEYSCHGSGCTVDYFGTIVSFDFDSTGQYCYTAFKFALFLDEDSLDNDALSAVFAKMSEQGVLTHIPNYGLRLTRQTPP</sequence>
<dbReference type="RefSeq" id="WP_162656863.1">
    <property type="nucleotide sequence ID" value="NZ_LR593887.1"/>
</dbReference>
<keyword evidence="3" id="KW-1185">Reference proteome</keyword>
<dbReference type="EMBL" id="LR593887">
    <property type="protein sequence ID" value="VTR99044.1"/>
    <property type="molecule type" value="Genomic_DNA"/>
</dbReference>
<feature type="domain" description="DUF6896" evidence="1">
    <location>
        <begin position="5"/>
        <end position="116"/>
    </location>
</feature>
<accession>A0A6C2YL59</accession>
<dbReference type="AlphaFoldDB" id="A0A6C2YL59"/>
<dbReference type="Pfam" id="PF21837">
    <property type="entry name" value="DUF6896"/>
    <property type="match status" value="1"/>
</dbReference>
<proteinExistence type="predicted"/>
<gene>
    <name evidence="2" type="ORF">GMBLW1_23080</name>
</gene>
<name>A0A6C2YL59_9BACT</name>
<reference evidence="2" key="1">
    <citation type="submission" date="2019-04" db="EMBL/GenBank/DDBJ databases">
        <authorList>
            <consortium name="Science for Life Laboratories"/>
        </authorList>
    </citation>
    <scope>NUCLEOTIDE SEQUENCE</scope>
    <source>
        <strain evidence="2">MBLW1</strain>
    </source>
</reference>
<dbReference type="EMBL" id="LR586016">
    <property type="protein sequence ID" value="VIP01652.1"/>
    <property type="molecule type" value="Genomic_DNA"/>
</dbReference>